<dbReference type="EMBL" id="JAUEDM010000008">
    <property type="protein sequence ID" value="KAK3312612.1"/>
    <property type="molecule type" value="Genomic_DNA"/>
</dbReference>
<keyword evidence="1" id="KW-0472">Membrane</keyword>
<feature type="transmembrane region" description="Helical" evidence="1">
    <location>
        <begin position="48"/>
        <end position="73"/>
    </location>
</feature>
<protein>
    <submittedName>
        <fullName evidence="2">Uncharacterized protein</fullName>
    </submittedName>
</protein>
<gene>
    <name evidence="2" type="ORF">B0H66DRAFT_607675</name>
</gene>
<name>A0AAE0HU29_9PEZI</name>
<evidence type="ECO:0000313" key="2">
    <source>
        <dbReference type="EMBL" id="KAK3312612.1"/>
    </source>
</evidence>
<keyword evidence="1" id="KW-1133">Transmembrane helix</keyword>
<accession>A0AAE0HU29</accession>
<reference evidence="2" key="2">
    <citation type="submission" date="2023-06" db="EMBL/GenBank/DDBJ databases">
        <authorList>
            <consortium name="Lawrence Berkeley National Laboratory"/>
            <person name="Haridas S."/>
            <person name="Hensen N."/>
            <person name="Bonometti L."/>
            <person name="Westerberg I."/>
            <person name="Brannstrom I.O."/>
            <person name="Guillou S."/>
            <person name="Cros-Aarteil S."/>
            <person name="Calhoun S."/>
            <person name="Kuo A."/>
            <person name="Mondo S."/>
            <person name="Pangilinan J."/>
            <person name="Riley R."/>
            <person name="Labutti K."/>
            <person name="Andreopoulos B."/>
            <person name="Lipzen A."/>
            <person name="Chen C."/>
            <person name="Yanf M."/>
            <person name="Daum C."/>
            <person name="Ng V."/>
            <person name="Clum A."/>
            <person name="Steindorff A."/>
            <person name="Ohm R."/>
            <person name="Martin F."/>
            <person name="Silar P."/>
            <person name="Natvig D."/>
            <person name="Lalanne C."/>
            <person name="Gautier V."/>
            <person name="Ament-Velasquez S.L."/>
            <person name="Kruys A."/>
            <person name="Hutchinson M.I."/>
            <person name="Powell A.J."/>
            <person name="Barry K."/>
            <person name="Miller A.N."/>
            <person name="Grigoriev I.V."/>
            <person name="Debuchy R."/>
            <person name="Gladieux P."/>
            <person name="Thoren M.H."/>
            <person name="Johannesson H."/>
        </authorList>
    </citation>
    <scope>NUCLEOTIDE SEQUENCE</scope>
    <source>
        <strain evidence="2">CBS 118394</strain>
    </source>
</reference>
<evidence type="ECO:0000313" key="3">
    <source>
        <dbReference type="Proteomes" id="UP001283341"/>
    </source>
</evidence>
<comment type="caution">
    <text evidence="2">The sequence shown here is derived from an EMBL/GenBank/DDBJ whole genome shotgun (WGS) entry which is preliminary data.</text>
</comment>
<evidence type="ECO:0000256" key="1">
    <source>
        <dbReference type="SAM" id="Phobius"/>
    </source>
</evidence>
<keyword evidence="1" id="KW-0812">Transmembrane</keyword>
<feature type="transmembrane region" description="Helical" evidence="1">
    <location>
        <begin position="128"/>
        <end position="148"/>
    </location>
</feature>
<reference evidence="2" key="1">
    <citation type="journal article" date="2023" name="Mol. Phylogenet. Evol.">
        <title>Genome-scale phylogeny and comparative genomics of the fungal order Sordariales.</title>
        <authorList>
            <person name="Hensen N."/>
            <person name="Bonometti L."/>
            <person name="Westerberg I."/>
            <person name="Brannstrom I.O."/>
            <person name="Guillou S."/>
            <person name="Cros-Aarteil S."/>
            <person name="Calhoun S."/>
            <person name="Haridas S."/>
            <person name="Kuo A."/>
            <person name="Mondo S."/>
            <person name="Pangilinan J."/>
            <person name="Riley R."/>
            <person name="LaButti K."/>
            <person name="Andreopoulos B."/>
            <person name="Lipzen A."/>
            <person name="Chen C."/>
            <person name="Yan M."/>
            <person name="Daum C."/>
            <person name="Ng V."/>
            <person name="Clum A."/>
            <person name="Steindorff A."/>
            <person name="Ohm R.A."/>
            <person name="Martin F."/>
            <person name="Silar P."/>
            <person name="Natvig D.O."/>
            <person name="Lalanne C."/>
            <person name="Gautier V."/>
            <person name="Ament-Velasquez S.L."/>
            <person name="Kruys A."/>
            <person name="Hutchinson M.I."/>
            <person name="Powell A.J."/>
            <person name="Barry K."/>
            <person name="Miller A.N."/>
            <person name="Grigoriev I.V."/>
            <person name="Debuchy R."/>
            <person name="Gladieux P."/>
            <person name="Hiltunen Thoren M."/>
            <person name="Johannesson H."/>
        </authorList>
    </citation>
    <scope>NUCLEOTIDE SEQUENCE</scope>
    <source>
        <strain evidence="2">CBS 118394</strain>
    </source>
</reference>
<proteinExistence type="predicted"/>
<sequence length="154" mass="16673">MPAAGLCYLAPLFLSDFFGQQRRAAYLVLRHFLHLISNAGASSASHIIYGMIVAFISTIYAILFMPSFLYTFLALPADFCLERAPAAAIRTGTGATGDTTGEAGGAQPYVVNRPSDIRYTGWLQWRTVLAFEFMAALTYLLSAILPPAGGTYGY</sequence>
<organism evidence="2 3">
    <name type="scientific">Apodospora peruviana</name>
    <dbReference type="NCBI Taxonomy" id="516989"/>
    <lineage>
        <taxon>Eukaryota</taxon>
        <taxon>Fungi</taxon>
        <taxon>Dikarya</taxon>
        <taxon>Ascomycota</taxon>
        <taxon>Pezizomycotina</taxon>
        <taxon>Sordariomycetes</taxon>
        <taxon>Sordariomycetidae</taxon>
        <taxon>Sordariales</taxon>
        <taxon>Lasiosphaeriaceae</taxon>
        <taxon>Apodospora</taxon>
    </lineage>
</organism>
<keyword evidence="3" id="KW-1185">Reference proteome</keyword>
<dbReference type="AlphaFoldDB" id="A0AAE0HU29"/>
<dbReference type="Proteomes" id="UP001283341">
    <property type="component" value="Unassembled WGS sequence"/>
</dbReference>